<dbReference type="eggNOG" id="COG3115">
    <property type="taxonomic scope" value="Bacteria"/>
</dbReference>
<feature type="compositionally biased region" description="Low complexity" evidence="1">
    <location>
        <begin position="225"/>
        <end position="239"/>
    </location>
</feature>
<name>Q0S569_RHOJR</name>
<organism evidence="3 4">
    <name type="scientific">Rhodococcus jostii (strain RHA1)</name>
    <dbReference type="NCBI Taxonomy" id="101510"/>
    <lineage>
        <taxon>Bacteria</taxon>
        <taxon>Bacillati</taxon>
        <taxon>Actinomycetota</taxon>
        <taxon>Actinomycetes</taxon>
        <taxon>Mycobacteriales</taxon>
        <taxon>Nocardiaceae</taxon>
        <taxon>Rhodococcus</taxon>
    </lineage>
</organism>
<gene>
    <name evidence="3" type="ordered locus">RHA1_ro05537</name>
</gene>
<accession>Q0S569</accession>
<reference evidence="4" key="1">
    <citation type="journal article" date="2006" name="Proc. Natl. Acad. Sci. U.S.A.">
        <title>The complete genome of Rhodococcus sp. RHA1 provides insights into a catabolic powerhouse.</title>
        <authorList>
            <person name="McLeod M.P."/>
            <person name="Warren R.L."/>
            <person name="Hsiao W.W.L."/>
            <person name="Araki N."/>
            <person name="Myhre M."/>
            <person name="Fernandes C."/>
            <person name="Miyazawa D."/>
            <person name="Wong W."/>
            <person name="Lillquist A.L."/>
            <person name="Wang D."/>
            <person name="Dosanjh M."/>
            <person name="Hara H."/>
            <person name="Petrescu A."/>
            <person name="Morin R.D."/>
            <person name="Yang G."/>
            <person name="Stott J.M."/>
            <person name="Schein J.E."/>
            <person name="Shin H."/>
            <person name="Smailus D."/>
            <person name="Siddiqui A.S."/>
            <person name="Marra M.A."/>
            <person name="Jones S.J.M."/>
            <person name="Holt R."/>
            <person name="Brinkman F.S.L."/>
            <person name="Miyauchi K."/>
            <person name="Fukuda M."/>
            <person name="Davies J.E."/>
            <person name="Mohn W.W."/>
            <person name="Eltis L.D."/>
        </authorList>
    </citation>
    <scope>NUCLEOTIDE SEQUENCE [LARGE SCALE GENOMIC DNA]</scope>
    <source>
        <strain evidence="4">RHA1</strain>
    </source>
</reference>
<keyword evidence="2" id="KW-0812">Transmembrane</keyword>
<dbReference type="Gene3D" id="3.10.450.50">
    <property type="match status" value="1"/>
</dbReference>
<feature type="compositionally biased region" description="Low complexity" evidence="1">
    <location>
        <begin position="420"/>
        <end position="440"/>
    </location>
</feature>
<evidence type="ECO:0000313" key="3">
    <source>
        <dbReference type="EMBL" id="ABG97317.1"/>
    </source>
</evidence>
<feature type="compositionally biased region" description="Low complexity" evidence="1">
    <location>
        <begin position="391"/>
        <end position="401"/>
    </location>
</feature>
<dbReference type="Proteomes" id="UP000008710">
    <property type="component" value="Chromosome"/>
</dbReference>
<dbReference type="EMBL" id="CP000431">
    <property type="protein sequence ID" value="ABG97317.1"/>
    <property type="molecule type" value="Genomic_DNA"/>
</dbReference>
<feature type="compositionally biased region" description="Basic residues" evidence="1">
    <location>
        <begin position="173"/>
        <end position="187"/>
    </location>
</feature>
<protein>
    <submittedName>
        <fullName evidence="3">Uncharacterized protein</fullName>
    </submittedName>
</protein>
<proteinExistence type="predicted"/>
<feature type="region of interest" description="Disordered" evidence="1">
    <location>
        <begin position="169"/>
        <end position="440"/>
    </location>
</feature>
<evidence type="ECO:0000313" key="4">
    <source>
        <dbReference type="Proteomes" id="UP000008710"/>
    </source>
</evidence>
<dbReference type="SUPFAM" id="SSF54427">
    <property type="entry name" value="NTF2-like"/>
    <property type="match status" value="1"/>
</dbReference>
<feature type="compositionally biased region" description="Low complexity" evidence="1">
    <location>
        <begin position="372"/>
        <end position="381"/>
    </location>
</feature>
<keyword evidence="2" id="KW-1133">Transmembrane helix</keyword>
<evidence type="ECO:0000256" key="2">
    <source>
        <dbReference type="SAM" id="Phobius"/>
    </source>
</evidence>
<dbReference type="HOGENOM" id="CLU_463713_0_0_11"/>
<feature type="transmembrane region" description="Helical" evidence="2">
    <location>
        <begin position="448"/>
        <end position="472"/>
    </location>
</feature>
<keyword evidence="2" id="KW-0472">Membrane</keyword>
<feature type="compositionally biased region" description="Pro residues" evidence="1">
    <location>
        <begin position="294"/>
        <end position="303"/>
    </location>
</feature>
<feature type="compositionally biased region" description="Low complexity" evidence="1">
    <location>
        <begin position="247"/>
        <end position="267"/>
    </location>
</feature>
<feature type="compositionally biased region" description="Basic and acidic residues" evidence="1">
    <location>
        <begin position="212"/>
        <end position="222"/>
    </location>
</feature>
<feature type="compositionally biased region" description="Pro residues" evidence="1">
    <location>
        <begin position="402"/>
        <end position="419"/>
    </location>
</feature>
<sequence>MGSADTRSRWAEVLSPSRPRTFAELRALTDAKRFGGSGIAVLEQIEAPRVLVRFADRLRRLRQHGDAPEETTVGFVAVRNRAETLPPVATQLVQSTVVPGARIGVRRDGLVGLEGRLGQVGPCDGCGGMGGCDGSRILVVQQGRLGLVVPGEQRGLWSEKVTERRHAPIVPPPRRRHCVGPRPRRALSRSPMTHDVVRLPPTFISLQTEGQRVQDPKKDESTQKPAADTPSGPAAAGTTTGKGTGGADTTAKPAKTARPAAGAAPAAPKSPEPKPPQKKAPEKAAEKKADEPQPELPKPPAPRPRAEAPQAGANATAQPADKASEAATTAIPTQKGVPASGDAATVKMHRPPTTQNPAAQGQAKPPSDDETVAIPVTKPAVPATPPPPRPAAQANQPQNARPVPPPHAPPRPAPTPPKAAPQRVLPPQQSAPQRVAAAQQPAKRHGKAWLFAAIAAGVIVVAAIAVAGAVVYNNNQAENSPEAQVQGTIDTFVAALTQGDLATLRTSTCGSLAEYYQGISDQDFAEVHQVAVNQQNIPVVGGVDAVQITGDSAIAQVKAHTAANPGEQSWRTFNLEKVDGTWKICDPR</sequence>
<dbReference type="KEGG" id="rha:RHA1_ro05537"/>
<feature type="compositionally biased region" description="Basic and acidic residues" evidence="1">
    <location>
        <begin position="279"/>
        <end position="291"/>
    </location>
</feature>
<dbReference type="InterPro" id="IPR032710">
    <property type="entry name" value="NTF2-like_dom_sf"/>
</dbReference>
<dbReference type="AlphaFoldDB" id="Q0S569"/>
<evidence type="ECO:0000256" key="1">
    <source>
        <dbReference type="SAM" id="MobiDB-lite"/>
    </source>
</evidence>